<dbReference type="Proteomes" id="UP000243468">
    <property type="component" value="Unassembled WGS sequence"/>
</dbReference>
<dbReference type="Pfam" id="PF10698">
    <property type="entry name" value="DUF2505"/>
    <property type="match status" value="1"/>
</dbReference>
<dbReference type="InterPro" id="IPR019639">
    <property type="entry name" value="DUF2505"/>
</dbReference>
<gene>
    <name evidence="1" type="ORF">SAMN05421732_101710</name>
</gene>
<protein>
    <recommendedName>
        <fullName evidence="3">DUF2505 family protein</fullName>
    </recommendedName>
</protein>
<proteinExistence type="predicted"/>
<dbReference type="STRING" id="1226327.SAMN05421732_101710"/>
<keyword evidence="2" id="KW-1185">Reference proteome</keyword>
<evidence type="ECO:0000313" key="2">
    <source>
        <dbReference type="Proteomes" id="UP000243468"/>
    </source>
</evidence>
<evidence type="ECO:0008006" key="3">
    <source>
        <dbReference type="Google" id="ProtNLM"/>
    </source>
</evidence>
<sequence>MAHHFTVNSTIQGVSLDQFKRLVANTALHEAVCRRIPGEKLEIIESKMSGDIYTLRRAYNLDINIPDIAKKFFKDAFRVKRTDITDLAALTSSIKLGANVPLEANCERLVTGDEQQIHISLNWQVKIKIPLISGMLEKHAETEIRKFSQLEIQIVEDELKKNLAA</sequence>
<dbReference type="AlphaFoldDB" id="A0A1G6H594"/>
<dbReference type="EMBL" id="FMYO01000001">
    <property type="protein sequence ID" value="SDB89429.1"/>
    <property type="molecule type" value="Genomic_DNA"/>
</dbReference>
<evidence type="ECO:0000313" key="1">
    <source>
        <dbReference type="EMBL" id="SDB89429.1"/>
    </source>
</evidence>
<reference evidence="2" key="1">
    <citation type="submission" date="2016-09" db="EMBL/GenBank/DDBJ databases">
        <authorList>
            <person name="Varghese N."/>
            <person name="Submissions S."/>
        </authorList>
    </citation>
    <scope>NUCLEOTIDE SEQUENCE [LARGE SCALE GENOMIC DNA]</scope>
    <source>
        <strain evidence="2">ANC 4667</strain>
    </source>
</reference>
<accession>A0A1G6H594</accession>
<name>A0A1G6H594_9GAMM</name>
<dbReference type="RefSeq" id="WP_092818752.1">
    <property type="nucleotide sequence ID" value="NZ_BAABKJ010000005.1"/>
</dbReference>
<organism evidence="1 2">
    <name type="scientific">Acinetobacter kookii</name>
    <dbReference type="NCBI Taxonomy" id="1226327"/>
    <lineage>
        <taxon>Bacteria</taxon>
        <taxon>Pseudomonadati</taxon>
        <taxon>Pseudomonadota</taxon>
        <taxon>Gammaproteobacteria</taxon>
        <taxon>Moraxellales</taxon>
        <taxon>Moraxellaceae</taxon>
        <taxon>Acinetobacter</taxon>
    </lineage>
</organism>
<dbReference type="OrthoDB" id="7062407at2"/>